<comment type="similarity">
    <text evidence="1">Belongs to the cytochrome P450 family.</text>
</comment>
<organism evidence="3 4">
    <name type="scientific">Streptomyces iconiensis</name>
    <dbReference type="NCBI Taxonomy" id="1384038"/>
    <lineage>
        <taxon>Bacteria</taxon>
        <taxon>Bacillati</taxon>
        <taxon>Actinomycetota</taxon>
        <taxon>Actinomycetes</taxon>
        <taxon>Kitasatosporales</taxon>
        <taxon>Streptomycetaceae</taxon>
        <taxon>Streptomyces</taxon>
    </lineage>
</organism>
<feature type="region of interest" description="Disordered" evidence="2">
    <location>
        <begin position="1"/>
        <end position="25"/>
    </location>
</feature>
<dbReference type="InterPro" id="IPR002397">
    <property type="entry name" value="Cyt_P450_B"/>
</dbReference>
<name>A0ABT6ZY56_9ACTN</name>
<reference evidence="3 4" key="1">
    <citation type="submission" date="2023-05" db="EMBL/GenBank/DDBJ databases">
        <title>Streptantibioticus silvisoli sp. nov., acidotolerant actinomycetes 1 from pine litter.</title>
        <authorList>
            <person name="Swiecimska M."/>
            <person name="Golinska P."/>
            <person name="Sangal V."/>
            <person name="Wachnowicz B."/>
            <person name="Goodfellow M."/>
        </authorList>
    </citation>
    <scope>NUCLEOTIDE SEQUENCE [LARGE SCALE GENOMIC DNA]</scope>
    <source>
        <strain evidence="3 4">DSM 42109</strain>
    </source>
</reference>
<dbReference type="InterPro" id="IPR036396">
    <property type="entry name" value="Cyt_P450_sf"/>
</dbReference>
<dbReference type="PRINTS" id="PR00359">
    <property type="entry name" value="BP450"/>
</dbReference>
<keyword evidence="4" id="KW-1185">Reference proteome</keyword>
<evidence type="ECO:0000256" key="1">
    <source>
        <dbReference type="ARBA" id="ARBA00010617"/>
    </source>
</evidence>
<dbReference type="Proteomes" id="UP001214441">
    <property type="component" value="Unassembled WGS sequence"/>
</dbReference>
<dbReference type="SUPFAM" id="SSF48264">
    <property type="entry name" value="Cytochrome P450"/>
    <property type="match status" value="1"/>
</dbReference>
<dbReference type="Pfam" id="PF00067">
    <property type="entry name" value="p450"/>
    <property type="match status" value="1"/>
</dbReference>
<dbReference type="InterPro" id="IPR001128">
    <property type="entry name" value="Cyt_P450"/>
</dbReference>
<evidence type="ECO:0000313" key="3">
    <source>
        <dbReference type="EMBL" id="MDJ1134000.1"/>
    </source>
</evidence>
<evidence type="ECO:0000256" key="2">
    <source>
        <dbReference type="SAM" id="MobiDB-lite"/>
    </source>
</evidence>
<dbReference type="CDD" id="cd11031">
    <property type="entry name" value="Cyp158A-like"/>
    <property type="match status" value="1"/>
</dbReference>
<protein>
    <submittedName>
        <fullName evidence="3">Cytochrome P450</fullName>
    </submittedName>
</protein>
<dbReference type="PANTHER" id="PTHR46696">
    <property type="entry name" value="P450, PUTATIVE (EUROFUNG)-RELATED"/>
    <property type="match status" value="1"/>
</dbReference>
<sequence>MSTTTATARAVEPRESPPYPLGPPERLDLAPGYGPLLAAPRMTRVRMPYGGDAWLAVRYEHVREVMSCPHITRELVAAPEALPRRLPEPPPGGSIMTMDGAEHARLRRLVNKAFTARRIEAMRADVQRLVDGLLDGMEAAGPPVDLVEALAVPLPVRVICALMGIPADDHERFRSFTETIMGAAASGPDAVRTAMGDFFAYFSELIAQRRAEPTDDLLGGLVLARDKEDRLSEQELVWLGIALLIGGHETTLNQIANFSYTLLTHPEALEDLRAHPEITPRAVEELLRYIPTGAGSARAHIATDDVELGGVTVRAGEGVVVDLGAANFDAAVFAQPHRLDLRREPNHHLAMGHSSHFCLGAQLARMELSITLTSLLRRFPGLRLAIPVEELQWNSTGLIRGLARLPVAW</sequence>
<dbReference type="RefSeq" id="WP_274041565.1">
    <property type="nucleotide sequence ID" value="NZ_JANCPR020000017.1"/>
</dbReference>
<comment type="caution">
    <text evidence="3">The sequence shown here is derived from an EMBL/GenBank/DDBJ whole genome shotgun (WGS) entry which is preliminary data.</text>
</comment>
<proteinExistence type="inferred from homology"/>
<evidence type="ECO:0000313" key="4">
    <source>
        <dbReference type="Proteomes" id="UP001214441"/>
    </source>
</evidence>
<accession>A0ABT6ZY56</accession>
<gene>
    <name evidence="3" type="ORF">NMN56_018905</name>
</gene>
<dbReference type="EMBL" id="JANCPR020000017">
    <property type="protein sequence ID" value="MDJ1134000.1"/>
    <property type="molecule type" value="Genomic_DNA"/>
</dbReference>
<dbReference type="PANTHER" id="PTHR46696:SF1">
    <property type="entry name" value="CYTOCHROME P450 YJIB-RELATED"/>
    <property type="match status" value="1"/>
</dbReference>
<dbReference type="Gene3D" id="1.10.630.10">
    <property type="entry name" value="Cytochrome P450"/>
    <property type="match status" value="1"/>
</dbReference>